<dbReference type="Pfam" id="PF07691">
    <property type="entry name" value="PA14"/>
    <property type="match status" value="1"/>
</dbReference>
<dbReference type="FunFam" id="2.60.120.1560:FF:000004">
    <property type="entry name" value="PKHD1-like 1"/>
    <property type="match status" value="1"/>
</dbReference>
<accession>A0A671M5R7</accession>
<dbReference type="InterPro" id="IPR002909">
    <property type="entry name" value="IPT_dom"/>
</dbReference>
<evidence type="ECO:0000256" key="1">
    <source>
        <dbReference type="ARBA" id="ARBA00022729"/>
    </source>
</evidence>
<dbReference type="InterPro" id="IPR014756">
    <property type="entry name" value="Ig_E-set"/>
</dbReference>
<dbReference type="SUPFAM" id="SSF56988">
    <property type="entry name" value="Anthrax protective antigen"/>
    <property type="match status" value="1"/>
</dbReference>
<dbReference type="Proteomes" id="UP000472260">
    <property type="component" value="Unassembled WGS sequence"/>
</dbReference>
<dbReference type="InterPro" id="IPR011658">
    <property type="entry name" value="PA14_dom"/>
</dbReference>
<dbReference type="SUPFAM" id="SSF81296">
    <property type="entry name" value="E set domains"/>
    <property type="match status" value="1"/>
</dbReference>
<dbReference type="InterPro" id="IPR037524">
    <property type="entry name" value="PA14/GLEYA"/>
</dbReference>
<keyword evidence="1" id="KW-0732">Signal</keyword>
<dbReference type="AlphaFoldDB" id="A0A671M5R7"/>
<dbReference type="CDD" id="cd00603">
    <property type="entry name" value="IPT_PCSR"/>
    <property type="match status" value="1"/>
</dbReference>
<evidence type="ECO:0000313" key="4">
    <source>
        <dbReference type="Proteomes" id="UP000472260"/>
    </source>
</evidence>
<keyword evidence="4" id="KW-1185">Reference proteome</keyword>
<dbReference type="Gene3D" id="2.60.40.10">
    <property type="entry name" value="Immunoglobulins"/>
    <property type="match status" value="1"/>
</dbReference>
<reference evidence="3" key="1">
    <citation type="submission" date="2025-08" db="UniProtKB">
        <authorList>
            <consortium name="Ensembl"/>
        </authorList>
    </citation>
    <scope>IDENTIFICATION</scope>
</reference>
<proteinExistence type="predicted"/>
<dbReference type="PANTHER" id="PTHR46769:SF2">
    <property type="entry name" value="FIBROCYSTIN-L ISOFORM 2 PRECURSOR-RELATED"/>
    <property type="match status" value="1"/>
</dbReference>
<evidence type="ECO:0000259" key="2">
    <source>
        <dbReference type="PROSITE" id="PS51820"/>
    </source>
</evidence>
<sequence length="633" mass="71091">AHVPLRVNKVTPNYGSLNGGTRLTIEGQGFAQASQFNLNANDPKFGNTVTLVSRTRSVPCDVERDSTHSTQITCYTRALPEDDYEVRVSVDGMPIPLSRICNGYQWYYWCMFYPRIFRTPSIQSIRPLSGPPGTVVTLRGRIYTDVYGSSTDKSSSGMDVRFLRAYMGGMPCELLKPNSDEKSLPDFGVFSISALNKLAMFQTYAGGRGFKMEMWNNSSPNLLEDVLSYNSSRSGYSVQWVDSLSYVWPAEIDNFVIRLSGFFVPMETDNYHFRIKAVDRCQLYFSKTGLPKDKVKIAHHSSYTSSFFSYNTQRSEVMRLEKGKPYYIEILVQEYAGAASVDVAFFKEISPFTAQQTTESVNEKQQINAYYDILPEEQGSELTGGWTPITPVNEVQTLRISSNCFSLSNWPIPVSASAMELQNALNDLWTIKPDSVTVTKQELDTEALYNVTFNSNRGNFEDLEYFIMDSDMNITVSEDVKGQASLEKFTLLWGGVPSLPLPFNASETEVRSALDVMVTAKCPAEIPTMENTNVKLFRDYETSTTGVSKAAKAQDHAFCGRWSLKNPEILFNANDITASGTIYSPIALQTYNTLCLAYKGRLVNELGILFSYQGNTYREENIRISVPFDSTDE</sequence>
<evidence type="ECO:0000313" key="3">
    <source>
        <dbReference type="Ensembl" id="ENSSANP00000028348.1"/>
    </source>
</evidence>
<dbReference type="PROSITE" id="PS51820">
    <property type="entry name" value="PA14"/>
    <property type="match status" value="1"/>
</dbReference>
<dbReference type="Ensembl" id="ENSSANT00000030194.1">
    <property type="protein sequence ID" value="ENSSANP00000028348.1"/>
    <property type="gene ID" value="ENSSANG00000014564.1"/>
</dbReference>
<name>A0A671M5R7_9TELE</name>
<dbReference type="FunFam" id="2.60.40.10:FF:000857">
    <property type="entry name" value="PKHD1 like 1"/>
    <property type="match status" value="1"/>
</dbReference>
<reference evidence="3" key="2">
    <citation type="submission" date="2025-09" db="UniProtKB">
        <authorList>
            <consortium name="Ensembl"/>
        </authorList>
    </citation>
    <scope>IDENTIFICATION</scope>
</reference>
<dbReference type="GO" id="GO:0007399">
    <property type="term" value="P:nervous system development"/>
    <property type="evidence" value="ECO:0007669"/>
    <property type="project" value="UniProtKB-ARBA"/>
</dbReference>
<dbReference type="InterPro" id="IPR013783">
    <property type="entry name" value="Ig-like_fold"/>
</dbReference>
<dbReference type="SMART" id="SM00429">
    <property type="entry name" value="IPT"/>
    <property type="match status" value="1"/>
</dbReference>
<dbReference type="Pfam" id="PF01833">
    <property type="entry name" value="TIG"/>
    <property type="match status" value="1"/>
</dbReference>
<dbReference type="PANTHER" id="PTHR46769">
    <property type="entry name" value="POLYCYSTIC KIDNEY AND HEPATIC DISEASE 1 (AUTOSOMAL RECESSIVE)-LIKE 1"/>
    <property type="match status" value="1"/>
</dbReference>
<dbReference type="Gene3D" id="2.60.120.1560">
    <property type="match status" value="1"/>
</dbReference>
<feature type="domain" description="PA14" evidence="2">
    <location>
        <begin position="205"/>
        <end position="359"/>
    </location>
</feature>
<organism evidence="3 4">
    <name type="scientific">Sinocyclocheilus anshuiensis</name>
    <dbReference type="NCBI Taxonomy" id="1608454"/>
    <lineage>
        <taxon>Eukaryota</taxon>
        <taxon>Metazoa</taxon>
        <taxon>Chordata</taxon>
        <taxon>Craniata</taxon>
        <taxon>Vertebrata</taxon>
        <taxon>Euteleostomi</taxon>
        <taxon>Actinopterygii</taxon>
        <taxon>Neopterygii</taxon>
        <taxon>Teleostei</taxon>
        <taxon>Ostariophysi</taxon>
        <taxon>Cypriniformes</taxon>
        <taxon>Cyprinidae</taxon>
        <taxon>Cyprininae</taxon>
        <taxon>Sinocyclocheilus</taxon>
    </lineage>
</organism>
<protein>
    <recommendedName>
        <fullName evidence="2">PA14 domain-containing protein</fullName>
    </recommendedName>
</protein>
<dbReference type="InterPro" id="IPR052387">
    <property type="entry name" value="Fibrocystin"/>
</dbReference>